<dbReference type="Proteomes" id="UP000014480">
    <property type="component" value="Unassembled WGS sequence"/>
</dbReference>
<dbReference type="AlphaFoldDB" id="A0A484FSD0"/>
<evidence type="ECO:0000313" key="2">
    <source>
        <dbReference type="EMBL" id="TDZ20833.1"/>
    </source>
</evidence>
<proteinExistence type="predicted"/>
<comment type="caution">
    <text evidence="2">The sequence shown here is derived from an EMBL/GenBank/DDBJ whole genome shotgun (WGS) entry which is preliminary data.</text>
</comment>
<protein>
    <submittedName>
        <fullName evidence="2">Uncharacterized protein</fullName>
    </submittedName>
</protein>
<accession>A0A484FSD0</accession>
<feature type="region of interest" description="Disordered" evidence="1">
    <location>
        <begin position="61"/>
        <end position="85"/>
    </location>
</feature>
<reference evidence="3" key="1">
    <citation type="journal article" date="2013" name="New Phytol.">
        <title>Comparative genomic and transcriptomic analyses reveal the hemibiotrophic stage shift of Colletotrichum fungi.</title>
        <authorList>
            <person name="Gan P."/>
            <person name="Ikeda K."/>
            <person name="Irieda H."/>
            <person name="Narusaka M."/>
            <person name="O'Connell R.J."/>
            <person name="Narusaka Y."/>
            <person name="Takano Y."/>
            <person name="Kubo Y."/>
            <person name="Shirasu K."/>
        </authorList>
    </citation>
    <scope>NUCLEOTIDE SEQUENCE [LARGE SCALE GENOMIC DNA]</scope>
    <source>
        <strain evidence="3">104-T / ATCC 96160 / CBS 514.97 / LARS 414 / MAFF 240422</strain>
    </source>
</reference>
<dbReference type="EMBL" id="AMCV02000016">
    <property type="protein sequence ID" value="TDZ20833.1"/>
    <property type="molecule type" value="Genomic_DNA"/>
</dbReference>
<sequence length="85" mass="9524">MITTADVNSNIHLLGESFYIFNLSTCRLLLERKRKVVDVTHPIEPSLQEIDLAAQPTATLPYLEKSKARDDPSLGTDDPPHLPRV</sequence>
<evidence type="ECO:0000313" key="3">
    <source>
        <dbReference type="Proteomes" id="UP000014480"/>
    </source>
</evidence>
<reference evidence="3" key="2">
    <citation type="journal article" date="2019" name="Mol. Plant Microbe Interact.">
        <title>Genome sequence resources for four phytopathogenic fungi from the Colletotrichum orbiculare species complex.</title>
        <authorList>
            <person name="Gan P."/>
            <person name="Tsushima A."/>
            <person name="Narusaka M."/>
            <person name="Narusaka Y."/>
            <person name="Takano Y."/>
            <person name="Kubo Y."/>
            <person name="Shirasu K."/>
        </authorList>
    </citation>
    <scope>GENOME REANNOTATION</scope>
    <source>
        <strain evidence="3">104-T / ATCC 96160 / CBS 514.97 / LARS 414 / MAFF 240422</strain>
    </source>
</reference>
<name>A0A484FSD0_COLOR</name>
<feature type="compositionally biased region" description="Basic and acidic residues" evidence="1">
    <location>
        <begin position="64"/>
        <end position="85"/>
    </location>
</feature>
<keyword evidence="3" id="KW-1185">Reference proteome</keyword>
<gene>
    <name evidence="2" type="ORF">Cob_v006230</name>
</gene>
<evidence type="ECO:0000256" key="1">
    <source>
        <dbReference type="SAM" id="MobiDB-lite"/>
    </source>
</evidence>
<organism evidence="2 3">
    <name type="scientific">Colletotrichum orbiculare (strain 104-T / ATCC 96160 / CBS 514.97 / LARS 414 / MAFF 240422)</name>
    <name type="common">Cucumber anthracnose fungus</name>
    <name type="synonym">Colletotrichum lagenarium</name>
    <dbReference type="NCBI Taxonomy" id="1213857"/>
    <lineage>
        <taxon>Eukaryota</taxon>
        <taxon>Fungi</taxon>
        <taxon>Dikarya</taxon>
        <taxon>Ascomycota</taxon>
        <taxon>Pezizomycotina</taxon>
        <taxon>Sordariomycetes</taxon>
        <taxon>Hypocreomycetidae</taxon>
        <taxon>Glomerellales</taxon>
        <taxon>Glomerellaceae</taxon>
        <taxon>Colletotrichum</taxon>
        <taxon>Colletotrichum orbiculare species complex</taxon>
    </lineage>
</organism>